<name>A0A8J4YN73_CHIOP</name>
<evidence type="ECO:0000256" key="1">
    <source>
        <dbReference type="SAM" id="MobiDB-lite"/>
    </source>
</evidence>
<protein>
    <submittedName>
        <fullName evidence="2">Uncharacterized protein</fullName>
    </submittedName>
</protein>
<dbReference type="EMBL" id="JACEEZ010003825">
    <property type="protein sequence ID" value="KAG0726986.1"/>
    <property type="molecule type" value="Genomic_DNA"/>
</dbReference>
<proteinExistence type="predicted"/>
<sequence>MYVAADTCITKVGTEIIRVHIVQMEGEAVVQAVEEAGLASPRQEVAAAREATTVTGLVPYAQARDVRRGNCPYRAVNVTGWRENLARVAFPLQTVEEAGRGSSRPHAGTPTTRTATTTPRSCCNSRTTKGGPPLGPALRFLGGLGAPQKGCFRCGGSLVFGLVGTDPTILSTDA</sequence>
<feature type="compositionally biased region" description="Low complexity" evidence="1">
    <location>
        <begin position="109"/>
        <end position="120"/>
    </location>
</feature>
<evidence type="ECO:0000313" key="2">
    <source>
        <dbReference type="EMBL" id="KAG0726986.1"/>
    </source>
</evidence>
<keyword evidence="3" id="KW-1185">Reference proteome</keyword>
<organism evidence="2 3">
    <name type="scientific">Chionoecetes opilio</name>
    <name type="common">Atlantic snow crab</name>
    <name type="synonym">Cancer opilio</name>
    <dbReference type="NCBI Taxonomy" id="41210"/>
    <lineage>
        <taxon>Eukaryota</taxon>
        <taxon>Metazoa</taxon>
        <taxon>Ecdysozoa</taxon>
        <taxon>Arthropoda</taxon>
        <taxon>Crustacea</taxon>
        <taxon>Multicrustacea</taxon>
        <taxon>Malacostraca</taxon>
        <taxon>Eumalacostraca</taxon>
        <taxon>Eucarida</taxon>
        <taxon>Decapoda</taxon>
        <taxon>Pleocyemata</taxon>
        <taxon>Brachyura</taxon>
        <taxon>Eubrachyura</taxon>
        <taxon>Majoidea</taxon>
        <taxon>Majidae</taxon>
        <taxon>Chionoecetes</taxon>
    </lineage>
</organism>
<evidence type="ECO:0000313" key="3">
    <source>
        <dbReference type="Proteomes" id="UP000770661"/>
    </source>
</evidence>
<reference evidence="2" key="1">
    <citation type="submission" date="2020-07" db="EMBL/GenBank/DDBJ databases">
        <title>The High-quality genome of the commercially important snow crab, Chionoecetes opilio.</title>
        <authorList>
            <person name="Jeong J.-H."/>
            <person name="Ryu S."/>
        </authorList>
    </citation>
    <scope>NUCLEOTIDE SEQUENCE</scope>
    <source>
        <strain evidence="2">MADBK_172401_WGS</strain>
        <tissue evidence="2">Digestive gland</tissue>
    </source>
</reference>
<dbReference type="AlphaFoldDB" id="A0A8J4YN73"/>
<accession>A0A8J4YN73</accession>
<dbReference type="Proteomes" id="UP000770661">
    <property type="component" value="Unassembled WGS sequence"/>
</dbReference>
<feature type="region of interest" description="Disordered" evidence="1">
    <location>
        <begin position="96"/>
        <end position="130"/>
    </location>
</feature>
<comment type="caution">
    <text evidence="2">The sequence shown here is derived from an EMBL/GenBank/DDBJ whole genome shotgun (WGS) entry which is preliminary data.</text>
</comment>
<gene>
    <name evidence="2" type="ORF">GWK47_035551</name>
</gene>
<dbReference type="OrthoDB" id="5788000at2759"/>